<feature type="region of interest" description="Disordered" evidence="1">
    <location>
        <begin position="1"/>
        <end position="86"/>
    </location>
</feature>
<dbReference type="RefSeq" id="WP_147762313.1">
    <property type="nucleotide sequence ID" value="NZ_BPQG01000070.1"/>
</dbReference>
<dbReference type="Proteomes" id="UP001055117">
    <property type="component" value="Unassembled WGS sequence"/>
</dbReference>
<reference evidence="2 3" key="1">
    <citation type="journal article" date="2021" name="Front. Microbiol.">
        <title>Comprehensive Comparative Genomics and Phenotyping of Methylobacterium Species.</title>
        <authorList>
            <person name="Alessa O."/>
            <person name="Ogura Y."/>
            <person name="Fujitani Y."/>
            <person name="Takami H."/>
            <person name="Hayashi T."/>
            <person name="Sahin N."/>
            <person name="Tani A."/>
        </authorList>
    </citation>
    <scope>NUCLEOTIDE SEQUENCE [LARGE SCALE GENOMIC DNA]</scope>
    <source>
        <strain evidence="2 3">DSM 23679</strain>
    </source>
</reference>
<proteinExistence type="predicted"/>
<feature type="compositionally biased region" description="Acidic residues" evidence="1">
    <location>
        <begin position="62"/>
        <end position="77"/>
    </location>
</feature>
<evidence type="ECO:0000256" key="1">
    <source>
        <dbReference type="SAM" id="MobiDB-lite"/>
    </source>
</evidence>
<feature type="compositionally biased region" description="Basic and acidic residues" evidence="1">
    <location>
        <begin position="24"/>
        <end position="33"/>
    </location>
</feature>
<name>A0ABQ4QLX1_9HYPH</name>
<organism evidence="2 3">
    <name type="scientific">Methylobacterium cerastii</name>
    <dbReference type="NCBI Taxonomy" id="932741"/>
    <lineage>
        <taxon>Bacteria</taxon>
        <taxon>Pseudomonadati</taxon>
        <taxon>Pseudomonadota</taxon>
        <taxon>Alphaproteobacteria</taxon>
        <taxon>Hyphomicrobiales</taxon>
        <taxon>Methylobacteriaceae</taxon>
        <taxon>Methylobacterium</taxon>
    </lineage>
</organism>
<comment type="caution">
    <text evidence="2">The sequence shown here is derived from an EMBL/GenBank/DDBJ whole genome shotgun (WGS) entry which is preliminary data.</text>
</comment>
<sequence>MARTPPNGRSPSISMSDFNARVKRVLEGNEEVTRGAPRATPGWSRRRNTRPPVGAEAQPEAETSEATESETESEDSEAEKPATEEA</sequence>
<accession>A0ABQ4QLX1</accession>
<keyword evidence="3" id="KW-1185">Reference proteome</keyword>
<evidence type="ECO:0000313" key="2">
    <source>
        <dbReference type="EMBL" id="GJD46243.1"/>
    </source>
</evidence>
<feature type="compositionally biased region" description="Polar residues" evidence="1">
    <location>
        <begin position="7"/>
        <end position="17"/>
    </location>
</feature>
<protein>
    <submittedName>
        <fullName evidence="2">Uncharacterized protein</fullName>
    </submittedName>
</protein>
<gene>
    <name evidence="2" type="ORF">AFCDBAGC_4123</name>
</gene>
<evidence type="ECO:0000313" key="3">
    <source>
        <dbReference type="Proteomes" id="UP001055117"/>
    </source>
</evidence>
<dbReference type="EMBL" id="BPQG01000070">
    <property type="protein sequence ID" value="GJD46243.1"/>
    <property type="molecule type" value="Genomic_DNA"/>
</dbReference>